<evidence type="ECO:0000313" key="2">
    <source>
        <dbReference type="Proteomes" id="UP000250443"/>
    </source>
</evidence>
<dbReference type="AlphaFoldDB" id="A0A2X2CYB0"/>
<dbReference type="Proteomes" id="UP000250443">
    <property type="component" value="Unassembled WGS sequence"/>
</dbReference>
<proteinExistence type="predicted"/>
<evidence type="ECO:0000313" key="1">
    <source>
        <dbReference type="EMBL" id="SPZ11681.1"/>
    </source>
</evidence>
<gene>
    <name evidence="1" type="ORF">NCTC11842_03929</name>
</gene>
<dbReference type="EMBL" id="UAUF01000014">
    <property type="protein sequence ID" value="SPZ11681.1"/>
    <property type="molecule type" value="Genomic_DNA"/>
</dbReference>
<accession>A0A2X2CYB0</accession>
<name>A0A2X2CYB0_PSELU</name>
<dbReference type="RefSeq" id="WP_010795687.1">
    <property type="nucleotide sequence ID" value="NZ_UAUF01000014.1"/>
</dbReference>
<organism evidence="1 2">
    <name type="scientific">Pseudomonas luteola</name>
    <dbReference type="NCBI Taxonomy" id="47886"/>
    <lineage>
        <taxon>Bacteria</taxon>
        <taxon>Pseudomonadati</taxon>
        <taxon>Pseudomonadota</taxon>
        <taxon>Gammaproteobacteria</taxon>
        <taxon>Pseudomonadales</taxon>
        <taxon>Pseudomonadaceae</taxon>
        <taxon>Pseudomonas</taxon>
    </lineage>
</organism>
<sequence length="96" mass="10432">MKKPLAPGEKQSGLENMQDDYSLCSIETHEPFILNTLLPLITAQSQKTDNPASVVVLACFMSLATILQAKGLSRNTLIALIDGSRLEMHDAPEGLH</sequence>
<reference evidence="1 2" key="1">
    <citation type="submission" date="2018-06" db="EMBL/GenBank/DDBJ databases">
        <authorList>
            <consortium name="Pathogen Informatics"/>
            <person name="Doyle S."/>
        </authorList>
    </citation>
    <scope>NUCLEOTIDE SEQUENCE [LARGE SCALE GENOMIC DNA]</scope>
    <source>
        <strain evidence="1 2">NCTC11842</strain>
    </source>
</reference>
<protein>
    <submittedName>
        <fullName evidence="1">Uncharacterized protein</fullName>
    </submittedName>
</protein>